<accession>A0ACB9E918</accession>
<reference evidence="1 2" key="2">
    <citation type="journal article" date="2022" name="Mol. Ecol. Resour.">
        <title>The genomes of chicory, endive, great burdock and yacon provide insights into Asteraceae paleo-polyploidization history and plant inulin production.</title>
        <authorList>
            <person name="Fan W."/>
            <person name="Wang S."/>
            <person name="Wang H."/>
            <person name="Wang A."/>
            <person name="Jiang F."/>
            <person name="Liu H."/>
            <person name="Zhao H."/>
            <person name="Xu D."/>
            <person name="Zhang Y."/>
        </authorList>
    </citation>
    <scope>NUCLEOTIDE SEQUENCE [LARGE SCALE GENOMIC DNA]</scope>
    <source>
        <strain evidence="2">cv. Yunnan</strain>
        <tissue evidence="1">Leaves</tissue>
    </source>
</reference>
<reference evidence="2" key="1">
    <citation type="journal article" date="2022" name="Mol. Ecol. Resour.">
        <title>The genomes of chicory, endive, great burdock and yacon provide insights into Asteraceae palaeo-polyploidization history and plant inulin production.</title>
        <authorList>
            <person name="Fan W."/>
            <person name="Wang S."/>
            <person name="Wang H."/>
            <person name="Wang A."/>
            <person name="Jiang F."/>
            <person name="Liu H."/>
            <person name="Zhao H."/>
            <person name="Xu D."/>
            <person name="Zhang Y."/>
        </authorList>
    </citation>
    <scope>NUCLEOTIDE SEQUENCE [LARGE SCALE GENOMIC DNA]</scope>
    <source>
        <strain evidence="2">cv. Yunnan</strain>
    </source>
</reference>
<protein>
    <submittedName>
        <fullName evidence="1">Uncharacterized protein</fullName>
    </submittedName>
</protein>
<name>A0ACB9E918_9ASTR</name>
<evidence type="ECO:0000313" key="2">
    <source>
        <dbReference type="Proteomes" id="UP001056120"/>
    </source>
</evidence>
<comment type="caution">
    <text evidence="1">The sequence shown here is derived from an EMBL/GenBank/DDBJ whole genome shotgun (WGS) entry which is preliminary data.</text>
</comment>
<dbReference type="Proteomes" id="UP001056120">
    <property type="component" value="Linkage Group LG18"/>
</dbReference>
<gene>
    <name evidence="1" type="ORF">L1987_55152</name>
</gene>
<dbReference type="EMBL" id="CM042035">
    <property type="protein sequence ID" value="KAI3755355.1"/>
    <property type="molecule type" value="Genomic_DNA"/>
</dbReference>
<organism evidence="1 2">
    <name type="scientific">Smallanthus sonchifolius</name>
    <dbReference type="NCBI Taxonomy" id="185202"/>
    <lineage>
        <taxon>Eukaryota</taxon>
        <taxon>Viridiplantae</taxon>
        <taxon>Streptophyta</taxon>
        <taxon>Embryophyta</taxon>
        <taxon>Tracheophyta</taxon>
        <taxon>Spermatophyta</taxon>
        <taxon>Magnoliopsida</taxon>
        <taxon>eudicotyledons</taxon>
        <taxon>Gunneridae</taxon>
        <taxon>Pentapetalae</taxon>
        <taxon>asterids</taxon>
        <taxon>campanulids</taxon>
        <taxon>Asterales</taxon>
        <taxon>Asteraceae</taxon>
        <taxon>Asteroideae</taxon>
        <taxon>Heliantheae alliance</taxon>
        <taxon>Millerieae</taxon>
        <taxon>Smallanthus</taxon>
    </lineage>
</organism>
<evidence type="ECO:0000313" key="1">
    <source>
        <dbReference type="EMBL" id="KAI3755355.1"/>
    </source>
</evidence>
<sequence>MGVPDAVRVLFKVLGTTPASKKHTDSALARKGKNKAASSSTARAKNSRKQPETEQIPKPIRRKTEALCDQLEVWQEELDYENMAGSLSSPDNALQVEKAIRFPISDHWEFTNALRDWIDHSMRIQRVLDEDSQDTFKVHWFFSVIGLHDKENWKYTLTERKHILKDRKMRQVLFGVREDVTSLVEDIMEAEEEEGHTEENESESESETETKKATRRFKKSIQEHVGANRPTDYAGWDRPFQMLWDQNARNYEKLMIVIGMRMQEGDTMIGCMVEYLRKTLLQFLGSSYNHIRGTHSLL</sequence>
<proteinExistence type="predicted"/>
<keyword evidence="2" id="KW-1185">Reference proteome</keyword>